<dbReference type="PANTHER" id="PTHR13355:SF11">
    <property type="entry name" value="GLUCOSAMINE 6-PHOSPHATE N-ACETYLTRANSFERASE"/>
    <property type="match status" value="1"/>
</dbReference>
<comment type="caution">
    <text evidence="4">The sequence shown here is derived from an EMBL/GenBank/DDBJ whole genome shotgun (WGS) entry which is preliminary data.</text>
</comment>
<dbReference type="PROSITE" id="PS51186">
    <property type="entry name" value="GNAT"/>
    <property type="match status" value="1"/>
</dbReference>
<dbReference type="SUPFAM" id="SSF55729">
    <property type="entry name" value="Acyl-CoA N-acyltransferases (Nat)"/>
    <property type="match status" value="1"/>
</dbReference>
<dbReference type="EMBL" id="LAIU01000006">
    <property type="protein sequence ID" value="KKB24892.1"/>
    <property type="molecule type" value="Genomic_DNA"/>
</dbReference>
<dbReference type="AlphaFoldDB" id="A0AAJ0JPF0"/>
<comment type="similarity">
    <text evidence="1">Belongs to the UPF0039 (ElaA) family.</text>
</comment>
<feature type="domain" description="N-acetyltransferase" evidence="3">
    <location>
        <begin position="1"/>
        <end position="140"/>
    </location>
</feature>
<dbReference type="InterPro" id="IPR016181">
    <property type="entry name" value="Acyl_CoA_acyltransferase"/>
</dbReference>
<dbReference type="Proteomes" id="UP000033530">
    <property type="component" value="Unassembled WGS sequence"/>
</dbReference>
<dbReference type="GO" id="GO:0004343">
    <property type="term" value="F:glucosamine 6-phosphate N-acetyltransferase activity"/>
    <property type="evidence" value="ECO:0007669"/>
    <property type="project" value="TreeGrafter"/>
</dbReference>
<evidence type="ECO:0000256" key="1">
    <source>
        <dbReference type="ARBA" id="ARBA00009623"/>
    </source>
</evidence>
<proteinExistence type="inferred from homology"/>
<organism evidence="4 5">
    <name type="scientific">Staphylococcus carnosus</name>
    <dbReference type="NCBI Taxonomy" id="1281"/>
    <lineage>
        <taxon>Bacteria</taxon>
        <taxon>Bacillati</taxon>
        <taxon>Bacillota</taxon>
        <taxon>Bacilli</taxon>
        <taxon>Bacillales</taxon>
        <taxon>Staphylococcaceae</taxon>
        <taxon>Staphylococcus</taxon>
    </lineage>
</organism>
<dbReference type="InterPro" id="IPR000182">
    <property type="entry name" value="GNAT_dom"/>
</dbReference>
<dbReference type="PANTHER" id="PTHR13355">
    <property type="entry name" value="GLUCOSAMINE 6-PHOSPHATE N-ACETYLTRANSFERASE"/>
    <property type="match status" value="1"/>
</dbReference>
<evidence type="ECO:0000313" key="4">
    <source>
        <dbReference type="EMBL" id="KKB24892.1"/>
    </source>
</evidence>
<name>A0AAJ0JPF0_STACA</name>
<accession>A0AAJ0JPF0</accession>
<dbReference type="CDD" id="cd04301">
    <property type="entry name" value="NAT_SF"/>
    <property type="match status" value="1"/>
</dbReference>
<dbReference type="GeneID" id="93795599"/>
<dbReference type="Pfam" id="PF13673">
    <property type="entry name" value="Acetyltransf_10"/>
    <property type="match status" value="1"/>
</dbReference>
<evidence type="ECO:0000256" key="2">
    <source>
        <dbReference type="ARBA" id="ARBA00029740"/>
    </source>
</evidence>
<gene>
    <name evidence="4" type="ORF">VV61_09855</name>
</gene>
<sequence length="140" mass="16592">MYKIAKSKKELNDCFELRKEVFVDEQNVPQENEFDEYEDEATHIIVYDVNHRPIAAARYRSYQNKAKIERVVVVKDQRMHGIGRKLMQFIEEEAQKDGFKEAILNGQIQAQPFYESLGYHPQGEIFLEEAIEHIEMQKQL</sequence>
<dbReference type="InterPro" id="IPR039143">
    <property type="entry name" value="GNPNAT1-like"/>
</dbReference>
<protein>
    <recommendedName>
        <fullName evidence="2">GCN5-related N-acetyltransferase</fullName>
    </recommendedName>
</protein>
<evidence type="ECO:0000259" key="3">
    <source>
        <dbReference type="PROSITE" id="PS51186"/>
    </source>
</evidence>
<evidence type="ECO:0000313" key="5">
    <source>
        <dbReference type="Proteomes" id="UP000033530"/>
    </source>
</evidence>
<dbReference type="RefSeq" id="WP_015899915.1">
    <property type="nucleotide sequence ID" value="NZ_BKAO01000001.1"/>
</dbReference>
<reference evidence="4 5" key="1">
    <citation type="submission" date="2015-03" db="EMBL/GenBank/DDBJ databases">
        <title>Draft Genome Sequence of S. carnosus subsp. utilis LTH 7013, Isolated from South Tirolean Ham.</title>
        <authorList>
            <person name="Mueller A."/>
            <person name="Huptas C."/>
            <person name="Wenning M."/>
            <person name="Weiss A."/>
            <person name="Schmidt H."/>
        </authorList>
    </citation>
    <scope>NUCLEOTIDE SEQUENCE [LARGE SCALE GENOMIC DNA]</scope>
    <source>
        <strain evidence="4 5">LTH7013</strain>
    </source>
</reference>
<dbReference type="Gene3D" id="3.40.630.30">
    <property type="match status" value="1"/>
</dbReference>